<comment type="caution">
    <text evidence="1">The sequence shown here is derived from an EMBL/GenBank/DDBJ whole genome shotgun (WGS) entry which is preliminary data.</text>
</comment>
<dbReference type="EMBL" id="MFVU01000032">
    <property type="protein sequence ID" value="OGJ00978.1"/>
    <property type="molecule type" value="Genomic_DNA"/>
</dbReference>
<accession>A0A1F6Y3L7</accession>
<dbReference type="Proteomes" id="UP000178645">
    <property type="component" value="Unassembled WGS sequence"/>
</dbReference>
<dbReference type="AlphaFoldDB" id="A0A1F6Y3L7"/>
<protein>
    <submittedName>
        <fullName evidence="1">Uncharacterized protein</fullName>
    </submittedName>
</protein>
<sequence>MKSGLVLKILVAVLLLGGAGFWYIDQQKPSYTYDNAACKDLASPYDCFSEYYKNLVRDFGTKVAVADVKRISTEDGQVLAQCHPLVHVIGREAANEFKTITEAFNAGDAFCWSGYYHGVMEGMVKKIGLTDLSKGLNDICSQIPGRESYNFDYYNCVHGLGHGVEAYYEGEIFHALVMCDNLTGDWERQSCYSGVFMQNIIDSTNVSDTGGVVKYLKPEEPLYPCTAVEVRYKGQCYLGQTSYALQVTSYDYKKVFDLCTTVETPYRDICNQSMGRDVANQAMHEKNRTKELCSITKDSNDFNNCVVGAVKEIISYYHSDKEALEFCDVLSGEGKNICTSTAKSYYSNF</sequence>
<evidence type="ECO:0000313" key="1">
    <source>
        <dbReference type="EMBL" id="OGJ00978.1"/>
    </source>
</evidence>
<organism evidence="1 2">
    <name type="scientific">Candidatus Nomurabacteria bacterium RIFCSPLOWO2_12_FULL_44_11</name>
    <dbReference type="NCBI Taxonomy" id="1801796"/>
    <lineage>
        <taxon>Bacteria</taxon>
        <taxon>Candidatus Nomuraibacteriota</taxon>
    </lineage>
</organism>
<reference evidence="1 2" key="1">
    <citation type="journal article" date="2016" name="Nat. Commun.">
        <title>Thousands of microbial genomes shed light on interconnected biogeochemical processes in an aquifer system.</title>
        <authorList>
            <person name="Anantharaman K."/>
            <person name="Brown C.T."/>
            <person name="Hug L.A."/>
            <person name="Sharon I."/>
            <person name="Castelle C.J."/>
            <person name="Probst A.J."/>
            <person name="Thomas B.C."/>
            <person name="Singh A."/>
            <person name="Wilkins M.J."/>
            <person name="Karaoz U."/>
            <person name="Brodie E.L."/>
            <person name="Williams K.H."/>
            <person name="Hubbard S.S."/>
            <person name="Banfield J.F."/>
        </authorList>
    </citation>
    <scope>NUCLEOTIDE SEQUENCE [LARGE SCALE GENOMIC DNA]</scope>
</reference>
<name>A0A1F6Y3L7_9BACT</name>
<proteinExistence type="predicted"/>
<evidence type="ECO:0000313" key="2">
    <source>
        <dbReference type="Proteomes" id="UP000178645"/>
    </source>
</evidence>
<gene>
    <name evidence="1" type="ORF">A3G53_02935</name>
</gene>